<keyword evidence="1" id="KW-1133">Transmembrane helix</keyword>
<dbReference type="PANTHER" id="PTHR47481">
    <property type="match status" value="1"/>
</dbReference>
<evidence type="ECO:0000313" key="4">
    <source>
        <dbReference type="Proteomes" id="UP001231189"/>
    </source>
</evidence>
<dbReference type="PANTHER" id="PTHR47481:SF31">
    <property type="entry name" value="OS01G0873500 PROTEIN"/>
    <property type="match status" value="1"/>
</dbReference>
<keyword evidence="1" id="KW-0472">Membrane</keyword>
<proteinExistence type="predicted"/>
<keyword evidence="2" id="KW-0732">Signal</keyword>
<dbReference type="AlphaFoldDB" id="A0AAD8TBB5"/>
<accession>A0AAD8TBB5</accession>
<evidence type="ECO:0000256" key="1">
    <source>
        <dbReference type="SAM" id="Phobius"/>
    </source>
</evidence>
<evidence type="ECO:0000256" key="2">
    <source>
        <dbReference type="SAM" id="SignalP"/>
    </source>
</evidence>
<protein>
    <submittedName>
        <fullName evidence="3">Uncharacterized protein</fullName>
    </submittedName>
</protein>
<gene>
    <name evidence="3" type="ORF">QYE76_039369</name>
</gene>
<comment type="caution">
    <text evidence="3">The sequence shown here is derived from an EMBL/GenBank/DDBJ whole genome shotgun (WGS) entry which is preliminary data.</text>
</comment>
<dbReference type="Proteomes" id="UP001231189">
    <property type="component" value="Unassembled WGS sequence"/>
</dbReference>
<feature type="signal peptide" evidence="2">
    <location>
        <begin position="1"/>
        <end position="19"/>
    </location>
</feature>
<evidence type="ECO:0000313" key="3">
    <source>
        <dbReference type="EMBL" id="KAK1678521.1"/>
    </source>
</evidence>
<feature type="transmembrane region" description="Helical" evidence="1">
    <location>
        <begin position="75"/>
        <end position="100"/>
    </location>
</feature>
<name>A0AAD8TBB5_LOLMU</name>
<feature type="chain" id="PRO_5042023648" evidence="2">
    <location>
        <begin position="20"/>
        <end position="137"/>
    </location>
</feature>
<sequence>MTHVLRLELIAAVWQTLEAMFASVSQSKITNLRVAITNTKKLNLTTSAFLTKMQRIADELAAAGRPVPEDEQVSYILAASAAVVVRLEVIVVMIVVMIVVRIAMKTGPMVKAGEEVRPEEEDVVEDVAAVAPHHGSM</sequence>
<dbReference type="EMBL" id="JAUUTY010000002">
    <property type="protein sequence ID" value="KAK1678521.1"/>
    <property type="molecule type" value="Genomic_DNA"/>
</dbReference>
<keyword evidence="4" id="KW-1185">Reference proteome</keyword>
<keyword evidence="1" id="KW-0812">Transmembrane</keyword>
<organism evidence="3 4">
    <name type="scientific">Lolium multiflorum</name>
    <name type="common">Italian ryegrass</name>
    <name type="synonym">Lolium perenne subsp. multiflorum</name>
    <dbReference type="NCBI Taxonomy" id="4521"/>
    <lineage>
        <taxon>Eukaryota</taxon>
        <taxon>Viridiplantae</taxon>
        <taxon>Streptophyta</taxon>
        <taxon>Embryophyta</taxon>
        <taxon>Tracheophyta</taxon>
        <taxon>Spermatophyta</taxon>
        <taxon>Magnoliopsida</taxon>
        <taxon>Liliopsida</taxon>
        <taxon>Poales</taxon>
        <taxon>Poaceae</taxon>
        <taxon>BOP clade</taxon>
        <taxon>Pooideae</taxon>
        <taxon>Poodae</taxon>
        <taxon>Poeae</taxon>
        <taxon>Poeae Chloroplast Group 2 (Poeae type)</taxon>
        <taxon>Loliodinae</taxon>
        <taxon>Loliinae</taxon>
        <taxon>Lolium</taxon>
    </lineage>
</organism>
<reference evidence="3" key="1">
    <citation type="submission" date="2023-07" db="EMBL/GenBank/DDBJ databases">
        <title>A chromosome-level genome assembly of Lolium multiflorum.</title>
        <authorList>
            <person name="Chen Y."/>
            <person name="Copetti D."/>
            <person name="Kolliker R."/>
            <person name="Studer B."/>
        </authorList>
    </citation>
    <scope>NUCLEOTIDE SEQUENCE</scope>
    <source>
        <strain evidence="3">02402/16</strain>
        <tissue evidence="3">Leaf</tissue>
    </source>
</reference>